<evidence type="ECO:0000313" key="10">
    <source>
        <dbReference type="EMBL" id="TWI64308.1"/>
    </source>
</evidence>
<dbReference type="Proteomes" id="UP000318431">
    <property type="component" value="Unassembled WGS sequence"/>
</dbReference>
<proteinExistence type="inferred from homology"/>
<dbReference type="InterPro" id="IPR002372">
    <property type="entry name" value="PQQ_rpt_dom"/>
</dbReference>
<keyword evidence="8" id="KW-0732">Signal</keyword>
<dbReference type="OrthoDB" id="9794322at2"/>
<dbReference type="InterPro" id="IPR011047">
    <property type="entry name" value="Quinoprotein_ADH-like_sf"/>
</dbReference>
<evidence type="ECO:0000313" key="11">
    <source>
        <dbReference type="Proteomes" id="UP000318431"/>
    </source>
</evidence>
<evidence type="ECO:0000256" key="2">
    <source>
        <dbReference type="ARBA" id="ARBA00022723"/>
    </source>
</evidence>
<dbReference type="InterPro" id="IPR018391">
    <property type="entry name" value="PQQ_b-propeller_rpt"/>
</dbReference>
<evidence type="ECO:0000256" key="6">
    <source>
        <dbReference type="PIRSR" id="PIRSR617512-3"/>
    </source>
</evidence>
<evidence type="ECO:0000259" key="9">
    <source>
        <dbReference type="Pfam" id="PF01011"/>
    </source>
</evidence>
<feature type="chain" id="PRO_5022174493" evidence="8">
    <location>
        <begin position="26"/>
        <end position="578"/>
    </location>
</feature>
<name>A0A562R5G9_9BURK</name>
<dbReference type="PANTHER" id="PTHR32303:SF4">
    <property type="entry name" value="QUINOPROTEIN GLUCOSE DEHYDROGENASE"/>
    <property type="match status" value="1"/>
</dbReference>
<evidence type="ECO:0000256" key="7">
    <source>
        <dbReference type="PIRSR" id="PIRSR617512-4"/>
    </source>
</evidence>
<keyword evidence="7" id="KW-1015">Disulfide bond</keyword>
<dbReference type="NCBIfam" id="TIGR03075">
    <property type="entry name" value="PQQ_enz_alc_DH"/>
    <property type="match status" value="1"/>
</dbReference>
<comment type="similarity">
    <text evidence="1">Belongs to the bacterial PQQ dehydrogenase family.</text>
</comment>
<evidence type="ECO:0000256" key="3">
    <source>
        <dbReference type="ARBA" id="ARBA00022891"/>
    </source>
</evidence>
<keyword evidence="3 5" id="KW-0634">PQQ</keyword>
<accession>A0A562R5G9</accession>
<protein>
    <submittedName>
        <fullName evidence="10">PQQ-dependent dehydrogenase (Methanol/ethanol family)</fullName>
    </submittedName>
</protein>
<dbReference type="PANTHER" id="PTHR32303">
    <property type="entry name" value="QUINOPROTEIN ALCOHOL DEHYDROGENASE (CYTOCHROME C)"/>
    <property type="match status" value="1"/>
</dbReference>
<keyword evidence="6" id="KW-0106">Calcium</keyword>
<keyword evidence="4" id="KW-0560">Oxidoreductase</keyword>
<gene>
    <name evidence="10" type="ORF">IP91_03077</name>
</gene>
<reference evidence="10 11" key="1">
    <citation type="journal article" date="2015" name="Stand. Genomic Sci.">
        <title>Genomic Encyclopedia of Bacterial and Archaeal Type Strains, Phase III: the genomes of soil and plant-associated and newly described type strains.</title>
        <authorList>
            <person name="Whitman W.B."/>
            <person name="Woyke T."/>
            <person name="Klenk H.P."/>
            <person name="Zhou Y."/>
            <person name="Lilburn T.G."/>
            <person name="Beck B.J."/>
            <person name="De Vos P."/>
            <person name="Vandamme P."/>
            <person name="Eisen J.A."/>
            <person name="Garrity G."/>
            <person name="Hugenholtz P."/>
            <person name="Kyrpides N.C."/>
        </authorList>
    </citation>
    <scope>NUCLEOTIDE SEQUENCE [LARGE SCALE GENOMIC DNA]</scope>
    <source>
        <strain evidence="10 11">CGMCC 1.10822</strain>
    </source>
</reference>
<dbReference type="GO" id="GO:0016020">
    <property type="term" value="C:membrane"/>
    <property type="evidence" value="ECO:0007669"/>
    <property type="project" value="InterPro"/>
</dbReference>
<feature type="signal peptide" evidence="8">
    <location>
        <begin position="1"/>
        <end position="25"/>
    </location>
</feature>
<dbReference type="InterPro" id="IPR017512">
    <property type="entry name" value="PQQ_MeOH/EtOH_DH"/>
</dbReference>
<feature type="domain" description="Pyrrolo-quinoline quinone repeat" evidence="9">
    <location>
        <begin position="465"/>
        <end position="527"/>
    </location>
</feature>
<dbReference type="EMBL" id="VLLB01000005">
    <property type="protein sequence ID" value="TWI64308.1"/>
    <property type="molecule type" value="Genomic_DNA"/>
</dbReference>
<sequence>MSRPGRIVISLAIVVAFASALPVTAAASDPAGTHFSDLAQVTAANVRQLKPAFTFDVGVQRGQEAAPLVVGDTMYVVTPFPNYLYALDLRQNGRRKWTFEPQPDVGAEGAACCDAGTAGVAYDNGRVFMVTLDGQAIAIDAASGKEQWRARLADVAKGETVTMAPLVVRGKLLVGNSGAEFGVRGWLAALDAATGREAWRAYSTGPDADVLIGADFKPYYETQRGRNLGVTSWPTDGWKTGGGTVSGTLSYDAAADLVYYGTASPAPRNPEQRAGDNQWTAGIFARQPDTGAARWFYQWSPHDLHGHDGTNENVLVDLRVGGRPRKVLLHPDSNGYLYVLDRLSGQVLSADPFVDANTIQRVDLVTGKPVRNPGKDLRVGEPTRHVCPGAAGAKGRQPSAWSPRTGLLYIPHQHVCEDVSPYDVAYIAGTPYLGVDSEMYAAPNRSRGALTAWDPLARKPRWSVAERFPVVSGALATAGGVVFYGTMDGWFKAVNAADGKPLWQYKVASGVVGQPVTYRGPDGRQYVAVLAGVGGWAGAIVSNELDARDGTAARGYVNAMKDLPSFTRKGGMLYVFAL</sequence>
<dbReference type="Gene3D" id="2.140.10.10">
    <property type="entry name" value="Quinoprotein alcohol dehydrogenase-like superfamily"/>
    <property type="match status" value="1"/>
</dbReference>
<feature type="disulfide bond" evidence="7">
    <location>
        <begin position="112"/>
        <end position="113"/>
    </location>
</feature>
<feature type="domain" description="Pyrrolo-quinoline quinone repeat" evidence="9">
    <location>
        <begin position="27"/>
        <end position="347"/>
    </location>
</feature>
<feature type="binding site" evidence="5">
    <location>
        <position position="162"/>
    </location>
    <ligand>
        <name>pyrroloquinoline quinone</name>
        <dbReference type="ChEBI" id="CHEBI:58442"/>
    </ligand>
</feature>
<evidence type="ECO:0000256" key="4">
    <source>
        <dbReference type="ARBA" id="ARBA00023002"/>
    </source>
</evidence>
<comment type="cofactor">
    <cofactor evidence="5">
        <name>pyrroloquinoline quinone</name>
        <dbReference type="ChEBI" id="CHEBI:58442"/>
    </cofactor>
    <text evidence="5">Binds 1 PQQ group per subunit.</text>
</comment>
<evidence type="ECO:0000256" key="5">
    <source>
        <dbReference type="PIRSR" id="PIRSR617512-2"/>
    </source>
</evidence>
<keyword evidence="2 6" id="KW-0479">Metal-binding</keyword>
<feature type="binding site" evidence="5">
    <location>
        <position position="244"/>
    </location>
    <ligand>
        <name>pyrroloquinoline quinone</name>
        <dbReference type="ChEBI" id="CHEBI:58442"/>
    </ligand>
</feature>
<dbReference type="Pfam" id="PF01011">
    <property type="entry name" value="PQQ"/>
    <property type="match status" value="2"/>
</dbReference>
<feature type="binding site" evidence="5">
    <location>
        <begin position="178"/>
        <end position="179"/>
    </location>
    <ligand>
        <name>pyrroloquinoline quinone</name>
        <dbReference type="ChEBI" id="CHEBI:58442"/>
    </ligand>
</feature>
<dbReference type="SUPFAM" id="SSF50998">
    <property type="entry name" value="Quinoprotein alcohol dehydrogenase-like"/>
    <property type="match status" value="1"/>
</dbReference>
<dbReference type="GO" id="GO:0016614">
    <property type="term" value="F:oxidoreductase activity, acting on CH-OH group of donors"/>
    <property type="evidence" value="ECO:0007669"/>
    <property type="project" value="InterPro"/>
</dbReference>
<dbReference type="AlphaFoldDB" id="A0A562R5G9"/>
<dbReference type="RefSeq" id="WP_145649973.1">
    <property type="nucleotide sequence ID" value="NZ_VLLB01000005.1"/>
</dbReference>
<evidence type="ECO:0000256" key="8">
    <source>
        <dbReference type="SAM" id="SignalP"/>
    </source>
</evidence>
<comment type="caution">
    <text evidence="10">The sequence shown here is derived from an EMBL/GenBank/DDBJ whole genome shotgun (WGS) entry which is preliminary data.</text>
</comment>
<keyword evidence="11" id="KW-1185">Reference proteome</keyword>
<feature type="binding site" evidence="5">
    <location>
        <position position="64"/>
    </location>
    <ligand>
        <name>pyrroloquinoline quinone</name>
        <dbReference type="ChEBI" id="CHEBI:58442"/>
    </ligand>
</feature>
<evidence type="ECO:0000256" key="1">
    <source>
        <dbReference type="ARBA" id="ARBA00008156"/>
    </source>
</evidence>
<dbReference type="GO" id="GO:0005509">
    <property type="term" value="F:calcium ion binding"/>
    <property type="evidence" value="ECO:0007669"/>
    <property type="project" value="InterPro"/>
</dbReference>
<comment type="cofactor">
    <cofactor evidence="6">
        <name>Ca(2+)</name>
        <dbReference type="ChEBI" id="CHEBI:29108"/>
    </cofactor>
    <text evidence="6">Binds 1 Ca(2+) ion per subunit.</text>
</comment>
<dbReference type="SMART" id="SM00564">
    <property type="entry name" value="PQQ"/>
    <property type="match status" value="4"/>
</dbReference>
<feature type="binding site" evidence="6">
    <location>
        <position position="180"/>
    </location>
    <ligand>
        <name>Ca(2+)</name>
        <dbReference type="ChEBI" id="CHEBI:29108"/>
    </ligand>
</feature>
<organism evidence="10 11">
    <name type="scientific">Pseudoduganella lurida</name>
    <dbReference type="NCBI Taxonomy" id="1036180"/>
    <lineage>
        <taxon>Bacteria</taxon>
        <taxon>Pseudomonadati</taxon>
        <taxon>Pseudomonadota</taxon>
        <taxon>Betaproteobacteria</taxon>
        <taxon>Burkholderiales</taxon>
        <taxon>Oxalobacteraceae</taxon>
        <taxon>Telluria group</taxon>
        <taxon>Pseudoduganella</taxon>
    </lineage>
</organism>